<name>A0A8A4XE45_9VIRU</name>
<dbReference type="EMBL" id="MW046508">
    <property type="protein sequence ID" value="QTE03939.1"/>
    <property type="molecule type" value="Genomic_DNA"/>
</dbReference>
<evidence type="ECO:0000256" key="2">
    <source>
        <dbReference type="ARBA" id="ARBA00022431"/>
    </source>
</evidence>
<comment type="subcellular location">
    <subcellularLocation>
        <location evidence="1">Virion</location>
    </subcellularLocation>
</comment>
<dbReference type="Pfam" id="PF08398">
    <property type="entry name" value="Phospholip_A2_4"/>
    <property type="match status" value="1"/>
</dbReference>
<keyword evidence="2" id="KW-1140">T=1 icosahedral capsid protein</keyword>
<keyword evidence="4" id="KW-0946">Virion</keyword>
<dbReference type="InterPro" id="IPR016184">
    <property type="entry name" value="Capsid/spike_ssDNA_virus"/>
</dbReference>
<proteinExistence type="predicted"/>
<dbReference type="GO" id="GO:0039615">
    <property type="term" value="C:T=1 icosahedral viral capsid"/>
    <property type="evidence" value="ECO:0007669"/>
    <property type="project" value="UniProtKB-KW"/>
</dbReference>
<dbReference type="SUPFAM" id="SSF88645">
    <property type="entry name" value="ssDNA viruses"/>
    <property type="match status" value="1"/>
</dbReference>
<evidence type="ECO:0000256" key="1">
    <source>
        <dbReference type="ARBA" id="ARBA00004328"/>
    </source>
</evidence>
<keyword evidence="3" id="KW-0167">Capsid protein</keyword>
<evidence type="ECO:0000256" key="4">
    <source>
        <dbReference type="ARBA" id="ARBA00022844"/>
    </source>
</evidence>
<organism evidence="7">
    <name type="scientific">Turdus hortulorum Iteradensovirus</name>
    <dbReference type="NCBI Taxonomy" id="2794561"/>
    <lineage>
        <taxon>Viruses</taxon>
        <taxon>Monodnaviria</taxon>
        <taxon>Shotokuvirae</taxon>
        <taxon>Cossaviricota</taxon>
        <taxon>Quintoviricetes</taxon>
        <taxon>Piccovirales</taxon>
        <taxon>Parvoviridae</taxon>
        <taxon>Densovirinae</taxon>
        <taxon>Iteradensovirus</taxon>
    </lineage>
</organism>
<reference evidence="7" key="2">
    <citation type="journal article" date="2022" name="Gigascience">
        <title>Parvovirus dark matter in the cloaca of wild birds.</title>
        <authorList>
            <person name="Dai Z."/>
            <person name="Wang H."/>
            <person name="Wu H."/>
            <person name="Zhang Q."/>
            <person name="Ji L."/>
            <person name="Wang X."/>
            <person name="Shen Q."/>
            <person name="Yang S."/>
            <person name="Ma X."/>
            <person name="Shan T."/>
            <person name="Zhang W."/>
        </authorList>
    </citation>
    <scope>NUCLEOTIDE SEQUENCE</scope>
    <source>
        <strain evidence="7">Gbt104par01</strain>
    </source>
</reference>
<dbReference type="GO" id="GO:0005198">
    <property type="term" value="F:structural molecule activity"/>
    <property type="evidence" value="ECO:0007669"/>
    <property type="project" value="InterPro"/>
</dbReference>
<accession>A0A8A4XE45</accession>
<evidence type="ECO:0000256" key="3">
    <source>
        <dbReference type="ARBA" id="ARBA00022561"/>
    </source>
</evidence>
<feature type="domain" description="Phospholipase A2-like" evidence="6">
    <location>
        <begin position="3"/>
        <end position="79"/>
    </location>
</feature>
<protein>
    <submittedName>
        <fullName evidence="7">VP</fullName>
    </submittedName>
</protein>
<evidence type="ECO:0000256" key="5">
    <source>
        <dbReference type="SAM" id="MobiDB-lite"/>
    </source>
</evidence>
<feature type="compositionally biased region" description="Gly residues" evidence="5">
    <location>
        <begin position="169"/>
        <end position="181"/>
    </location>
</feature>
<evidence type="ECO:0000313" key="7">
    <source>
        <dbReference type="EMBL" id="QTE03939.1"/>
    </source>
</evidence>
<dbReference type="InterPro" id="IPR013607">
    <property type="entry name" value="Phospholipase_A2-like"/>
</dbReference>
<sequence>MPFHWPRHNYLGPGTKDFTKEPVDEDDEIARRHDLAYANATSHQDIYKADKEASKEFFDSFKKTWHPEAFVGSAALKVKNFTEEKIVGRPLYGMPTKDWGRIKKINEARARRRQAEESVDDLRREYGPPNIYDADTDPEAAMGSQSTDVPDNAGEAMDMVADQPRAGGAPSGGSSSGGTGSNMGDVYAGSCQNPNKHIKTFKKSYHFTISNKLPEWKRNVENGHVEYLARYNSIHGIPWELVGMYLSEGEIGQLFENYSLVRVEEVNCKVYSLGVRLPFVTGQSVTTVANANAQYPIAKFNFDNDFFTSYEPENVYNVLEKCWGSEWKNMDTTNTNWSTQFPNLTASTTSRDMNNPILVHYPRYSWITSGTREQFPKDVGIYDYCSIKNGSTVFGLAWEMTHRPKQGILNAFTTPVITGQQFVLNTNDAAEETPISGERANFIVGTEWYADRRNASLAVRDWCLGRHVGNSSSRDLQVDNTGIYAQGDEKVQSMAMPKFMIGFVNIRNQDDTILEAKWDIMVECSIKILCIDNGQRGFVTRDTRPVPYLMNPFLGYKNNEIGTNALHPNINMKNVTYNKRSMTRRLNVTMLAAMVQDPKFKDFFNATTEGKNLLKTIHDDAEAAEKAYKIWASKFAKHKHVYHRDMQNLYSNIVKALKN</sequence>
<evidence type="ECO:0000259" key="6">
    <source>
        <dbReference type="Pfam" id="PF08398"/>
    </source>
</evidence>
<feature type="compositionally biased region" description="Basic and acidic residues" evidence="5">
    <location>
        <begin position="108"/>
        <end position="126"/>
    </location>
</feature>
<feature type="region of interest" description="Disordered" evidence="5">
    <location>
        <begin position="108"/>
        <end position="188"/>
    </location>
</feature>
<reference evidence="7" key="1">
    <citation type="submission" date="2020-09" db="EMBL/GenBank/DDBJ databases">
        <authorList>
            <person name="Dai Z."/>
            <person name="Yang S."/>
            <person name="Zhang W."/>
        </authorList>
    </citation>
    <scope>NUCLEOTIDE SEQUENCE</scope>
    <source>
        <strain evidence="7">Gbt104par01</strain>
    </source>
</reference>